<gene>
    <name evidence="2" type="ORF">GSTUM_00008984001</name>
</gene>
<reference evidence="2 3" key="1">
    <citation type="journal article" date="2010" name="Nature">
        <title>Perigord black truffle genome uncovers evolutionary origins and mechanisms of symbiosis.</title>
        <authorList>
            <person name="Martin F."/>
            <person name="Kohler A."/>
            <person name="Murat C."/>
            <person name="Balestrini R."/>
            <person name="Coutinho P.M."/>
            <person name="Jaillon O."/>
            <person name="Montanini B."/>
            <person name="Morin E."/>
            <person name="Noel B."/>
            <person name="Percudani R."/>
            <person name="Porcel B."/>
            <person name="Rubini A."/>
            <person name="Amicucci A."/>
            <person name="Amselem J."/>
            <person name="Anthouard V."/>
            <person name="Arcioni S."/>
            <person name="Artiguenave F."/>
            <person name="Aury J.M."/>
            <person name="Ballario P."/>
            <person name="Bolchi A."/>
            <person name="Brenna A."/>
            <person name="Brun A."/>
            <person name="Buee M."/>
            <person name="Cantarel B."/>
            <person name="Chevalier G."/>
            <person name="Couloux A."/>
            <person name="Da Silva C."/>
            <person name="Denoeud F."/>
            <person name="Duplessis S."/>
            <person name="Ghignone S."/>
            <person name="Hilselberger B."/>
            <person name="Iotti M."/>
            <person name="Marcais B."/>
            <person name="Mello A."/>
            <person name="Miranda M."/>
            <person name="Pacioni G."/>
            <person name="Quesneville H."/>
            <person name="Riccioni C."/>
            <person name="Ruotolo R."/>
            <person name="Splivallo R."/>
            <person name="Stocchi V."/>
            <person name="Tisserant E."/>
            <person name="Viscomi A.R."/>
            <person name="Zambonelli A."/>
            <person name="Zampieri E."/>
            <person name="Henrissat B."/>
            <person name="Lebrun M.H."/>
            <person name="Paolocci F."/>
            <person name="Bonfante P."/>
            <person name="Ottonello S."/>
            <person name="Wincker P."/>
        </authorList>
    </citation>
    <scope>NUCLEOTIDE SEQUENCE [LARGE SCALE GENOMIC DNA]</scope>
    <source>
        <strain evidence="2 3">Mel28</strain>
    </source>
</reference>
<dbReference type="KEGG" id="tml:GSTUM_00008984001"/>
<evidence type="ECO:0000256" key="1">
    <source>
        <dbReference type="SAM" id="MobiDB-lite"/>
    </source>
</evidence>
<organism evidence="2 3">
    <name type="scientific">Tuber melanosporum (strain Mel28)</name>
    <name type="common">Perigord black truffle</name>
    <dbReference type="NCBI Taxonomy" id="656061"/>
    <lineage>
        <taxon>Eukaryota</taxon>
        <taxon>Fungi</taxon>
        <taxon>Dikarya</taxon>
        <taxon>Ascomycota</taxon>
        <taxon>Pezizomycotina</taxon>
        <taxon>Pezizomycetes</taxon>
        <taxon>Pezizales</taxon>
        <taxon>Tuberaceae</taxon>
        <taxon>Tuber</taxon>
    </lineage>
</organism>
<dbReference type="STRING" id="656061.D5GJG0"/>
<evidence type="ECO:0000313" key="3">
    <source>
        <dbReference type="Proteomes" id="UP000006911"/>
    </source>
</evidence>
<accession>D5GJG0</accession>
<evidence type="ECO:0000313" key="2">
    <source>
        <dbReference type="EMBL" id="CAZ84653.1"/>
    </source>
</evidence>
<feature type="region of interest" description="Disordered" evidence="1">
    <location>
        <begin position="1"/>
        <end position="40"/>
    </location>
</feature>
<dbReference type="eggNOG" id="ENOG502T1M3">
    <property type="taxonomic scope" value="Eukaryota"/>
</dbReference>
<name>D5GJG0_TUBMM</name>
<protein>
    <submittedName>
        <fullName evidence="2">(Perigord truffle) hypothetical protein</fullName>
    </submittedName>
</protein>
<feature type="compositionally biased region" description="Polar residues" evidence="1">
    <location>
        <begin position="1"/>
        <end position="21"/>
    </location>
</feature>
<dbReference type="Proteomes" id="UP000006911">
    <property type="component" value="Unassembled WGS sequence"/>
</dbReference>
<dbReference type="RefSeq" id="XP_002840462.1">
    <property type="nucleotide sequence ID" value="XM_002840416.1"/>
</dbReference>
<sequence length="396" mass="44902">MTSKQQHSKALSSIQSTGGRTSAQPQASSPPSPIPLPGVLTEATKSEKRLFAAVIFRTPETLASKARNPKGLPEDLQRREKDLIKALPPRLLQSRSTSGRIANRWACKVHEPLNGDLLEALFYKIRYEAWGTHLNTLVPVKNRDAQELVANLRIISAYWIPPGDYEKLYMASPPRDDMYQDTDCDGCLLAAIAGDIVCLEAVRIAIYSRKHRGGRLVPWLDAWIRVHGKDALHRIRERSETVGRIVRNTKRASFTTLERQIKKDKRERDKSFLDELKYRERKLKSSDPFSPEARSYWEANKPKGPSVDSHAIPQEGEPNPINHVNASGPNPPEITKQVPLGRRAHSFYGEHFNPFDVYYNSDDDPLPDGESGYTSEYSTIDVAWHYREIERNGGWI</sequence>
<proteinExistence type="predicted"/>
<dbReference type="HOGENOM" id="CLU_696749_0_0_1"/>
<dbReference type="InParanoid" id="D5GJG0"/>
<dbReference type="AlphaFoldDB" id="D5GJG0"/>
<keyword evidence="3" id="KW-1185">Reference proteome</keyword>
<dbReference type="EMBL" id="FN430330">
    <property type="protein sequence ID" value="CAZ84653.1"/>
    <property type="molecule type" value="Genomic_DNA"/>
</dbReference>
<dbReference type="GeneID" id="9182654"/>